<comment type="catalytic activity">
    <reaction evidence="10">
        <text>L-threonyl-[protein] + ATP = O-phospho-L-threonyl-[protein] + ADP + H(+)</text>
        <dbReference type="Rhea" id="RHEA:46608"/>
        <dbReference type="Rhea" id="RHEA-COMP:11060"/>
        <dbReference type="Rhea" id="RHEA-COMP:11605"/>
        <dbReference type="ChEBI" id="CHEBI:15378"/>
        <dbReference type="ChEBI" id="CHEBI:30013"/>
        <dbReference type="ChEBI" id="CHEBI:30616"/>
        <dbReference type="ChEBI" id="CHEBI:61977"/>
        <dbReference type="ChEBI" id="CHEBI:456216"/>
        <dbReference type="EC" id="2.7.11.1"/>
    </reaction>
</comment>
<gene>
    <name evidence="14" type="ORF">ITP53_26405</name>
</gene>
<feature type="region of interest" description="Disordered" evidence="12">
    <location>
        <begin position="1"/>
        <end position="57"/>
    </location>
</feature>
<evidence type="ECO:0000256" key="8">
    <source>
        <dbReference type="ARBA" id="ARBA00022840"/>
    </source>
</evidence>
<dbReference type="AlphaFoldDB" id="A0A931EYW0"/>
<comment type="caution">
    <text evidence="14">The sequence shown here is derived from an EMBL/GenBank/DDBJ whole genome shotgun (WGS) entry which is preliminary data.</text>
</comment>
<dbReference type="Proteomes" id="UP000605361">
    <property type="component" value="Unassembled WGS sequence"/>
</dbReference>
<evidence type="ECO:0000256" key="10">
    <source>
        <dbReference type="ARBA" id="ARBA00047899"/>
    </source>
</evidence>
<reference evidence="14" key="1">
    <citation type="submission" date="2020-11" db="EMBL/GenBank/DDBJ databases">
        <title>Whole-genome analyses of Nonomuraea sp. K274.</title>
        <authorList>
            <person name="Veyisoglu A."/>
        </authorList>
    </citation>
    <scope>NUCLEOTIDE SEQUENCE</scope>
    <source>
        <strain evidence="14">K274</strain>
    </source>
</reference>
<feature type="domain" description="RIO kinase" evidence="13">
    <location>
        <begin position="52"/>
        <end position="286"/>
    </location>
</feature>
<evidence type="ECO:0000256" key="1">
    <source>
        <dbReference type="ARBA" id="ARBA00009196"/>
    </source>
</evidence>
<comment type="catalytic activity">
    <reaction evidence="11">
        <text>L-seryl-[protein] + ATP = O-phospho-L-seryl-[protein] + ADP + H(+)</text>
        <dbReference type="Rhea" id="RHEA:17989"/>
        <dbReference type="Rhea" id="RHEA-COMP:9863"/>
        <dbReference type="Rhea" id="RHEA-COMP:11604"/>
        <dbReference type="ChEBI" id="CHEBI:15378"/>
        <dbReference type="ChEBI" id="CHEBI:29999"/>
        <dbReference type="ChEBI" id="CHEBI:30616"/>
        <dbReference type="ChEBI" id="CHEBI:83421"/>
        <dbReference type="ChEBI" id="CHEBI:456216"/>
        <dbReference type="EC" id="2.7.11.1"/>
    </reaction>
</comment>
<dbReference type="GO" id="GO:0005524">
    <property type="term" value="F:ATP binding"/>
    <property type="evidence" value="ECO:0007669"/>
    <property type="project" value="UniProtKB-KW"/>
</dbReference>
<dbReference type="InterPro" id="IPR051272">
    <property type="entry name" value="RIO-type_Ser/Thr_kinase"/>
</dbReference>
<keyword evidence="4" id="KW-0808">Transferase</keyword>
<keyword evidence="5" id="KW-0479">Metal-binding</keyword>
<dbReference type="Gene3D" id="3.30.200.20">
    <property type="entry name" value="Phosphorylase Kinase, domain 1"/>
    <property type="match status" value="1"/>
</dbReference>
<dbReference type="SUPFAM" id="SSF56112">
    <property type="entry name" value="Protein kinase-like (PK-like)"/>
    <property type="match status" value="1"/>
</dbReference>
<evidence type="ECO:0000256" key="6">
    <source>
        <dbReference type="ARBA" id="ARBA00022741"/>
    </source>
</evidence>
<evidence type="ECO:0000256" key="12">
    <source>
        <dbReference type="SAM" id="MobiDB-lite"/>
    </source>
</evidence>
<evidence type="ECO:0000313" key="14">
    <source>
        <dbReference type="EMBL" id="MBF8189199.1"/>
    </source>
</evidence>
<evidence type="ECO:0000313" key="15">
    <source>
        <dbReference type="Proteomes" id="UP000605361"/>
    </source>
</evidence>
<keyword evidence="7" id="KW-0418">Kinase</keyword>
<evidence type="ECO:0000256" key="3">
    <source>
        <dbReference type="ARBA" id="ARBA00022527"/>
    </source>
</evidence>
<evidence type="ECO:0000259" key="13">
    <source>
        <dbReference type="SMART" id="SM00090"/>
    </source>
</evidence>
<protein>
    <recommendedName>
        <fullName evidence="2">non-specific serine/threonine protein kinase</fullName>
        <ecNumber evidence="2">2.7.11.1</ecNumber>
    </recommendedName>
</protein>
<keyword evidence="15" id="KW-1185">Reference proteome</keyword>
<dbReference type="PANTHER" id="PTHR45723">
    <property type="entry name" value="SERINE/THREONINE-PROTEIN KINASE RIO1"/>
    <property type="match status" value="1"/>
</dbReference>
<keyword evidence="3" id="KW-0723">Serine/threonine-protein kinase</keyword>
<evidence type="ECO:0000256" key="11">
    <source>
        <dbReference type="ARBA" id="ARBA00048679"/>
    </source>
</evidence>
<evidence type="ECO:0000256" key="9">
    <source>
        <dbReference type="ARBA" id="ARBA00022842"/>
    </source>
</evidence>
<dbReference type="RefSeq" id="WP_195898140.1">
    <property type="nucleotide sequence ID" value="NZ_JADOGI010000085.1"/>
</dbReference>
<dbReference type="GO" id="GO:0004674">
    <property type="term" value="F:protein serine/threonine kinase activity"/>
    <property type="evidence" value="ECO:0007669"/>
    <property type="project" value="UniProtKB-KW"/>
</dbReference>
<dbReference type="EMBL" id="JADOGI010000085">
    <property type="protein sequence ID" value="MBF8189199.1"/>
    <property type="molecule type" value="Genomic_DNA"/>
</dbReference>
<accession>A0A931EYW0</accession>
<dbReference type="InterPro" id="IPR011009">
    <property type="entry name" value="Kinase-like_dom_sf"/>
</dbReference>
<dbReference type="EC" id="2.7.11.1" evidence="2"/>
<dbReference type="InterPro" id="IPR018934">
    <property type="entry name" value="RIO_dom"/>
</dbReference>
<dbReference type="GO" id="GO:0046872">
    <property type="term" value="F:metal ion binding"/>
    <property type="evidence" value="ECO:0007669"/>
    <property type="project" value="UniProtKB-KW"/>
</dbReference>
<keyword evidence="9" id="KW-0460">Magnesium</keyword>
<evidence type="ECO:0000256" key="2">
    <source>
        <dbReference type="ARBA" id="ARBA00012513"/>
    </source>
</evidence>
<evidence type="ECO:0000256" key="5">
    <source>
        <dbReference type="ARBA" id="ARBA00022723"/>
    </source>
</evidence>
<sequence>MPKHSEHRRRGKHALDADDLEWLESNSDATDDGPPEGDRWSTWDQSTPTEKGPEPYPGWLVTELAAVDTEHGVLKTGKEADVHLISRGVPGTDRVCLLAAKRYRSSDHRLFHRDSGYLEGRRTRESRINRAMANRTNFGRQAIAAQWAVAEFSALCRLWTLGVPVPYPVQIVGTEILQEFMGTADGFAAPRLAQVSDDLDDLWKQLVEAMVTLAREGLAHGDLSPYNLLVHDGRLIIIDLPQIVDVIAHPAGPSFLGRDARNVATWFAAKGVTAADPDTLTALLRKESGMSP</sequence>
<organism evidence="14 15">
    <name type="scientific">Nonomuraea cypriaca</name>
    <dbReference type="NCBI Taxonomy" id="1187855"/>
    <lineage>
        <taxon>Bacteria</taxon>
        <taxon>Bacillati</taxon>
        <taxon>Actinomycetota</taxon>
        <taxon>Actinomycetes</taxon>
        <taxon>Streptosporangiales</taxon>
        <taxon>Streptosporangiaceae</taxon>
        <taxon>Nonomuraea</taxon>
    </lineage>
</organism>
<feature type="compositionally biased region" description="Basic residues" evidence="12">
    <location>
        <begin position="1"/>
        <end position="12"/>
    </location>
</feature>
<name>A0A931EYW0_9ACTN</name>
<comment type="similarity">
    <text evidence="1">Belongs to the protein kinase superfamily. RIO-type Ser/Thr kinase family.</text>
</comment>
<keyword evidence="6" id="KW-0547">Nucleotide-binding</keyword>
<evidence type="ECO:0000256" key="7">
    <source>
        <dbReference type="ARBA" id="ARBA00022777"/>
    </source>
</evidence>
<keyword evidence="8" id="KW-0067">ATP-binding</keyword>
<dbReference type="InterPro" id="IPR000687">
    <property type="entry name" value="RIO_kinase"/>
</dbReference>
<evidence type="ECO:0000256" key="4">
    <source>
        <dbReference type="ARBA" id="ARBA00022679"/>
    </source>
</evidence>
<dbReference type="Gene3D" id="1.10.510.10">
    <property type="entry name" value="Transferase(Phosphotransferase) domain 1"/>
    <property type="match status" value="1"/>
</dbReference>
<dbReference type="SMART" id="SM00090">
    <property type="entry name" value="RIO"/>
    <property type="match status" value="1"/>
</dbReference>
<dbReference type="Pfam" id="PF01163">
    <property type="entry name" value="RIO1"/>
    <property type="match status" value="1"/>
</dbReference>
<proteinExistence type="inferred from homology"/>